<name>A0A1S3D521_DIACI</name>
<dbReference type="PANTHER" id="PTHR12243">
    <property type="entry name" value="MADF DOMAIN TRANSCRIPTION FACTOR"/>
    <property type="match status" value="1"/>
</dbReference>
<proteinExistence type="predicted"/>
<dbReference type="GO" id="GO:0005634">
    <property type="term" value="C:nucleus"/>
    <property type="evidence" value="ECO:0007669"/>
    <property type="project" value="UniProtKB-SubCell"/>
</dbReference>
<dbReference type="AlphaFoldDB" id="A0A1S3D521"/>
<dbReference type="GO" id="GO:0005667">
    <property type="term" value="C:transcription regulator complex"/>
    <property type="evidence" value="ECO:0007669"/>
    <property type="project" value="TreeGrafter"/>
</dbReference>
<feature type="domain" description="BESS" evidence="4">
    <location>
        <begin position="181"/>
        <end position="220"/>
    </location>
</feature>
<feature type="region of interest" description="Disordered" evidence="2">
    <location>
        <begin position="102"/>
        <end position="159"/>
    </location>
</feature>
<dbReference type="PROSITE" id="PS51031">
    <property type="entry name" value="BESS"/>
    <property type="match status" value="1"/>
</dbReference>
<keyword evidence="1" id="KW-0539">Nucleus</keyword>
<evidence type="ECO:0000313" key="5">
    <source>
        <dbReference type="Proteomes" id="UP000079169"/>
    </source>
</evidence>
<dbReference type="SMART" id="SM00595">
    <property type="entry name" value="MADF"/>
    <property type="match status" value="1"/>
</dbReference>
<dbReference type="GeneID" id="103511623"/>
<dbReference type="PANTHER" id="PTHR12243:SF60">
    <property type="entry name" value="SI:CH211-15D5.12-RELATED"/>
    <property type="match status" value="1"/>
</dbReference>
<dbReference type="Proteomes" id="UP000079169">
    <property type="component" value="Unplaced"/>
</dbReference>
<dbReference type="PROSITE" id="PS51029">
    <property type="entry name" value="MADF"/>
    <property type="match status" value="1"/>
</dbReference>
<evidence type="ECO:0000259" key="3">
    <source>
        <dbReference type="PROSITE" id="PS51029"/>
    </source>
</evidence>
<dbReference type="STRING" id="121845.A0A1S3D521"/>
<dbReference type="GO" id="GO:0003677">
    <property type="term" value="F:DNA binding"/>
    <property type="evidence" value="ECO:0007669"/>
    <property type="project" value="InterPro"/>
</dbReference>
<dbReference type="RefSeq" id="XP_008474574.1">
    <property type="nucleotide sequence ID" value="XM_008476352.3"/>
</dbReference>
<dbReference type="InterPro" id="IPR004210">
    <property type="entry name" value="BESS_motif"/>
</dbReference>
<dbReference type="KEGG" id="dci:103511623"/>
<sequence length="242" mass="28209">MLPDNKEFNVTFVQTVEEYPIVYDTTRMDYINRDSKDDAWNNIAERFESTEAECKRRWKNLRGGLTRYMKKCTEQKAKDQFYLWEDMQFVIPFLKLKPGYLPPVKQPDDSNDDDDDISSNISKDYDEICDTTETRSDFGQPAASASERPPKRSFTCKTTTSPEDYGIAVTNYISSKKEDQSNPDLDFFKSILPDIAGFSAAKKRKFKSKVLELINEFDEEEKMSSPEYKKPLVIRVERVEQN</sequence>
<organism evidence="5 6">
    <name type="scientific">Diaphorina citri</name>
    <name type="common">Asian citrus psyllid</name>
    <dbReference type="NCBI Taxonomy" id="121845"/>
    <lineage>
        <taxon>Eukaryota</taxon>
        <taxon>Metazoa</taxon>
        <taxon>Ecdysozoa</taxon>
        <taxon>Arthropoda</taxon>
        <taxon>Hexapoda</taxon>
        <taxon>Insecta</taxon>
        <taxon>Pterygota</taxon>
        <taxon>Neoptera</taxon>
        <taxon>Paraneoptera</taxon>
        <taxon>Hemiptera</taxon>
        <taxon>Sternorrhyncha</taxon>
        <taxon>Psylloidea</taxon>
        <taxon>Psyllidae</taxon>
        <taxon>Diaphorininae</taxon>
        <taxon>Diaphorina</taxon>
    </lineage>
</organism>
<evidence type="ECO:0000256" key="1">
    <source>
        <dbReference type="PROSITE-ProRule" id="PRU00371"/>
    </source>
</evidence>
<dbReference type="InterPro" id="IPR039353">
    <property type="entry name" value="TF_Adf1"/>
</dbReference>
<evidence type="ECO:0000259" key="4">
    <source>
        <dbReference type="PROSITE" id="PS51031"/>
    </source>
</evidence>
<dbReference type="GO" id="GO:0006357">
    <property type="term" value="P:regulation of transcription by RNA polymerase II"/>
    <property type="evidence" value="ECO:0007669"/>
    <property type="project" value="TreeGrafter"/>
</dbReference>
<accession>A0A1S3D521</accession>
<comment type="subcellular location">
    <subcellularLocation>
        <location evidence="1">Nucleus</location>
    </subcellularLocation>
</comment>
<protein>
    <submittedName>
        <fullName evidence="6">Uncharacterized protein LOC103511623</fullName>
    </submittedName>
</protein>
<gene>
    <name evidence="6" type="primary">LOC103511623</name>
</gene>
<reference evidence="6" key="1">
    <citation type="submission" date="2025-08" db="UniProtKB">
        <authorList>
            <consortium name="RefSeq"/>
        </authorList>
    </citation>
    <scope>IDENTIFICATION</scope>
</reference>
<dbReference type="Pfam" id="PF10545">
    <property type="entry name" value="MADF_DNA_bdg"/>
    <property type="match status" value="1"/>
</dbReference>
<keyword evidence="5" id="KW-1185">Reference proteome</keyword>
<dbReference type="InterPro" id="IPR006578">
    <property type="entry name" value="MADF-dom"/>
</dbReference>
<evidence type="ECO:0000256" key="2">
    <source>
        <dbReference type="SAM" id="MobiDB-lite"/>
    </source>
</evidence>
<feature type="domain" description="MADF" evidence="3">
    <location>
        <begin position="11"/>
        <end position="95"/>
    </location>
</feature>
<evidence type="ECO:0000313" key="6">
    <source>
        <dbReference type="RefSeq" id="XP_008474574.1"/>
    </source>
</evidence>
<dbReference type="Pfam" id="PF02944">
    <property type="entry name" value="BESS"/>
    <property type="match status" value="1"/>
</dbReference>
<dbReference type="PaxDb" id="121845-A0A1S3D521"/>
<dbReference type="OMA" id="ADHNFFQ"/>